<name>A0A2G8S1M4_9APHY</name>
<organism evidence="2 3">
    <name type="scientific">Ganoderma sinense ZZ0214-1</name>
    <dbReference type="NCBI Taxonomy" id="1077348"/>
    <lineage>
        <taxon>Eukaryota</taxon>
        <taxon>Fungi</taxon>
        <taxon>Dikarya</taxon>
        <taxon>Basidiomycota</taxon>
        <taxon>Agaricomycotina</taxon>
        <taxon>Agaricomycetes</taxon>
        <taxon>Polyporales</taxon>
        <taxon>Polyporaceae</taxon>
        <taxon>Ganoderma</taxon>
    </lineage>
</organism>
<accession>A0A2G8S1M4</accession>
<comment type="caution">
    <text evidence="2">The sequence shown here is derived from an EMBL/GenBank/DDBJ whole genome shotgun (WGS) entry which is preliminary data.</text>
</comment>
<keyword evidence="3" id="KW-1185">Reference proteome</keyword>
<evidence type="ECO:0000256" key="1">
    <source>
        <dbReference type="SAM" id="Phobius"/>
    </source>
</evidence>
<keyword evidence="1" id="KW-1133">Transmembrane helix</keyword>
<keyword evidence="1" id="KW-0812">Transmembrane</keyword>
<dbReference type="OrthoDB" id="2755720at2759"/>
<feature type="transmembrane region" description="Helical" evidence="1">
    <location>
        <begin position="38"/>
        <end position="61"/>
    </location>
</feature>
<keyword evidence="1" id="KW-0472">Membrane</keyword>
<feature type="transmembrane region" description="Helical" evidence="1">
    <location>
        <begin position="12"/>
        <end position="32"/>
    </location>
</feature>
<protein>
    <submittedName>
        <fullName evidence="2">Uncharacterized protein</fullName>
    </submittedName>
</protein>
<feature type="transmembrane region" description="Helical" evidence="1">
    <location>
        <begin position="111"/>
        <end position="130"/>
    </location>
</feature>
<proteinExistence type="predicted"/>
<gene>
    <name evidence="2" type="ORF">GSI_10818</name>
</gene>
<dbReference type="EMBL" id="AYKW01000034">
    <property type="protein sequence ID" value="PIL27666.1"/>
    <property type="molecule type" value="Genomic_DNA"/>
</dbReference>
<dbReference type="AlphaFoldDB" id="A0A2G8S1M4"/>
<evidence type="ECO:0000313" key="2">
    <source>
        <dbReference type="EMBL" id="PIL27666.1"/>
    </source>
</evidence>
<evidence type="ECO:0000313" key="3">
    <source>
        <dbReference type="Proteomes" id="UP000230002"/>
    </source>
</evidence>
<reference evidence="2 3" key="1">
    <citation type="journal article" date="2015" name="Sci. Rep.">
        <title>Chromosome-level genome map provides insights into diverse defense mechanisms in the medicinal fungus Ganoderma sinense.</title>
        <authorList>
            <person name="Zhu Y."/>
            <person name="Xu J."/>
            <person name="Sun C."/>
            <person name="Zhou S."/>
            <person name="Xu H."/>
            <person name="Nelson D.R."/>
            <person name="Qian J."/>
            <person name="Song J."/>
            <person name="Luo H."/>
            <person name="Xiang L."/>
            <person name="Li Y."/>
            <person name="Xu Z."/>
            <person name="Ji A."/>
            <person name="Wang L."/>
            <person name="Lu S."/>
            <person name="Hayward A."/>
            <person name="Sun W."/>
            <person name="Li X."/>
            <person name="Schwartz D.C."/>
            <person name="Wang Y."/>
            <person name="Chen S."/>
        </authorList>
    </citation>
    <scope>NUCLEOTIDE SEQUENCE [LARGE SCALE GENOMIC DNA]</scope>
    <source>
        <strain evidence="2 3">ZZ0214-1</strain>
    </source>
</reference>
<dbReference type="Proteomes" id="UP000230002">
    <property type="component" value="Unassembled WGS sequence"/>
</dbReference>
<sequence>MRPSCAGTAKSSKAIGLVLFLPWAAFAGLRVYALSKRWILAALVFLLSVVPLCVNAVVFKYGVTGINVTMMGCVGTDSMPRFLAQSHDRVEDVPHCGGLISLIDVLLRDGTIYFVVLLVLNVLHLVFTLLSTNVVAFQNTSFIPIFTQPLTTNLVSRFLLDLQAADRAVRDQVSSLSSTTLSRNSTVMFRERPVDSVACSIPLDDYHSEHEHHPGSNLSDSWEIR</sequence>